<dbReference type="EMBL" id="CAXHTA020000002">
    <property type="protein sequence ID" value="CAL5219173.1"/>
    <property type="molecule type" value="Genomic_DNA"/>
</dbReference>
<accession>A0ABP1FGW5</accession>
<dbReference type="InterPro" id="IPR022742">
    <property type="entry name" value="Hydrolase_4"/>
</dbReference>
<name>A0ABP1FGW5_9CHLO</name>
<dbReference type="Pfam" id="PF12146">
    <property type="entry name" value="Hydrolase_4"/>
    <property type="match status" value="1"/>
</dbReference>
<comment type="caution">
    <text evidence="2">The sequence shown here is derived from an EMBL/GenBank/DDBJ whole genome shotgun (WGS) entry which is preliminary data.</text>
</comment>
<evidence type="ECO:0000313" key="2">
    <source>
        <dbReference type="EMBL" id="CAL5219173.1"/>
    </source>
</evidence>
<feature type="domain" description="Serine aminopeptidase S33" evidence="1">
    <location>
        <begin position="102"/>
        <end position="321"/>
    </location>
</feature>
<sequence length="339" mass="37875">MTATETAVIEKQPVDTIVPDYFSKTRRRTLFKNEPKERQLGPHGSSSSFLNSQGLRIASYYWPADGKVKAVVVFVHGHGAYLMHELLHIPTAGMPPQYSKSWVEVLNKAGFSVCGIDQQGCGFSEGLECYVERFHYYVDDVLQFARSLNSCTVKGFSGKQMFIAGCSLGGCISVNAICREGKLFKGAALFAPMLSLERASQHGLNYYLRPLAALLSYVWPTLPAASTTKNDQHPELQALWDEDPLCWHGATRARVAHEYLLAAEAGLKAMNAYTFPFIVFHGGDDTLTDPDGSKKLYERSQSKDKTFRLMPGRWHVLLKEPGNDVILKEVISWMTERVK</sequence>
<evidence type="ECO:0000313" key="3">
    <source>
        <dbReference type="Proteomes" id="UP001497392"/>
    </source>
</evidence>
<gene>
    <name evidence="2" type="primary">g957</name>
    <name evidence="2" type="ORF">VP750_LOCUS832</name>
</gene>
<protein>
    <submittedName>
        <fullName evidence="2">G957 protein</fullName>
    </submittedName>
</protein>
<proteinExistence type="predicted"/>
<dbReference type="Proteomes" id="UP001497392">
    <property type="component" value="Unassembled WGS sequence"/>
</dbReference>
<organism evidence="2 3">
    <name type="scientific">Coccomyxa viridis</name>
    <dbReference type="NCBI Taxonomy" id="1274662"/>
    <lineage>
        <taxon>Eukaryota</taxon>
        <taxon>Viridiplantae</taxon>
        <taxon>Chlorophyta</taxon>
        <taxon>core chlorophytes</taxon>
        <taxon>Trebouxiophyceae</taxon>
        <taxon>Trebouxiophyceae incertae sedis</taxon>
        <taxon>Coccomyxaceae</taxon>
        <taxon>Coccomyxa</taxon>
    </lineage>
</organism>
<dbReference type="PANTHER" id="PTHR11614">
    <property type="entry name" value="PHOSPHOLIPASE-RELATED"/>
    <property type="match status" value="1"/>
</dbReference>
<evidence type="ECO:0000259" key="1">
    <source>
        <dbReference type="Pfam" id="PF12146"/>
    </source>
</evidence>
<dbReference type="InterPro" id="IPR029058">
    <property type="entry name" value="AB_hydrolase_fold"/>
</dbReference>
<keyword evidence="3" id="KW-1185">Reference proteome</keyword>
<dbReference type="SUPFAM" id="SSF53474">
    <property type="entry name" value="alpha/beta-Hydrolases"/>
    <property type="match status" value="1"/>
</dbReference>
<dbReference type="Gene3D" id="3.40.50.1820">
    <property type="entry name" value="alpha/beta hydrolase"/>
    <property type="match status" value="1"/>
</dbReference>
<reference evidence="2 3" key="1">
    <citation type="submission" date="2024-06" db="EMBL/GenBank/DDBJ databases">
        <authorList>
            <person name="Kraege A."/>
            <person name="Thomma B."/>
        </authorList>
    </citation>
    <scope>NUCLEOTIDE SEQUENCE [LARGE SCALE GENOMIC DNA]</scope>
</reference>
<dbReference type="InterPro" id="IPR051044">
    <property type="entry name" value="MAG_DAG_Lipase"/>
</dbReference>